<keyword evidence="2" id="KW-0808">Transferase</keyword>
<dbReference type="EMBL" id="HG994580">
    <property type="protein sequence ID" value="CAF2752273.1"/>
    <property type="molecule type" value="Genomic_DNA"/>
</dbReference>
<dbReference type="AlphaFoldDB" id="A0A7R8CAU7"/>
<dbReference type="Proteomes" id="UP000675881">
    <property type="component" value="Chromosome 1"/>
</dbReference>
<name>A0A7R8CAU7_LEPSM</name>
<dbReference type="Pfam" id="PF19712">
    <property type="entry name" value="AGK_C"/>
    <property type="match status" value="1"/>
</dbReference>
<accession>A0A7R8CAU7</accession>
<dbReference type="InterPro" id="IPR045579">
    <property type="entry name" value="AGK_C"/>
</dbReference>
<evidence type="ECO:0000313" key="3">
    <source>
        <dbReference type="Proteomes" id="UP000675881"/>
    </source>
</evidence>
<evidence type="ECO:0000259" key="1">
    <source>
        <dbReference type="Pfam" id="PF19712"/>
    </source>
</evidence>
<sequence>MSVLNKLFRPMDVIEIANMDEEDEKKLYGLRSFHIGAFRDVHERKEKFWLFGSLKNLFAYVFSYSTSQKEINWDLNGVIQYSETEELVKEVSNFKQKKTEVAESPKSTARWLLSFFTGSSIGKASETREITFKRIRQWILLPVYQGLELFVSTENEVDKLEAKETNHMLKLRLGPKSLNFLDFVHEGWSREKNNSYTEDLYSNYVTKAVTFNAGKMKRDDSGVKFSLDNESIELRGGLEISILPNKVLMFLFKE</sequence>
<proteinExistence type="predicted"/>
<dbReference type="UniPathway" id="UPA00230"/>
<dbReference type="EC" id="2.7.1.94" evidence="2"/>
<reference evidence="2" key="1">
    <citation type="submission" date="2021-02" db="EMBL/GenBank/DDBJ databases">
        <authorList>
            <person name="Bekaert M."/>
        </authorList>
    </citation>
    <scope>NUCLEOTIDE SEQUENCE</scope>
    <source>
        <strain evidence="2">IoA-00</strain>
    </source>
</reference>
<gene>
    <name evidence="2" type="ORF">LSAA_928</name>
</gene>
<keyword evidence="3" id="KW-1185">Reference proteome</keyword>
<evidence type="ECO:0000313" key="2">
    <source>
        <dbReference type="EMBL" id="CAF2752273.1"/>
    </source>
</evidence>
<protein>
    <submittedName>
        <fullName evidence="2">AGK</fullName>
        <ecNumber evidence="2">2.7.1.94</ecNumber>
    </submittedName>
</protein>
<organism evidence="2 3">
    <name type="scientific">Lepeophtheirus salmonis</name>
    <name type="common">Salmon louse</name>
    <name type="synonym">Caligus salmonis</name>
    <dbReference type="NCBI Taxonomy" id="72036"/>
    <lineage>
        <taxon>Eukaryota</taxon>
        <taxon>Metazoa</taxon>
        <taxon>Ecdysozoa</taxon>
        <taxon>Arthropoda</taxon>
        <taxon>Crustacea</taxon>
        <taxon>Multicrustacea</taxon>
        <taxon>Hexanauplia</taxon>
        <taxon>Copepoda</taxon>
        <taxon>Siphonostomatoida</taxon>
        <taxon>Caligidae</taxon>
        <taxon>Lepeophtheirus</taxon>
    </lineage>
</organism>
<feature type="domain" description="Acylglycerol kinase C-terminal" evidence="1">
    <location>
        <begin position="34"/>
        <end position="251"/>
    </location>
</feature>
<dbReference type="OrthoDB" id="9979394at2759"/>
<dbReference type="GO" id="GO:0047620">
    <property type="term" value="F:acylglycerol kinase activity"/>
    <property type="evidence" value="ECO:0007669"/>
    <property type="project" value="UniProtKB-EC"/>
</dbReference>
<dbReference type="GO" id="GO:0046486">
    <property type="term" value="P:glycerolipid metabolic process"/>
    <property type="evidence" value="ECO:0007669"/>
    <property type="project" value="UniProtKB-UniPathway"/>
</dbReference>